<reference evidence="10 11" key="1">
    <citation type="submission" date="2016-10" db="EMBL/GenBank/DDBJ databases">
        <authorList>
            <person name="de Groot N.N."/>
        </authorList>
    </citation>
    <scope>NUCLEOTIDE SEQUENCE [LARGE SCALE GENOMIC DNA]</scope>
    <source>
        <strain evidence="10 11">DSM 21668</strain>
    </source>
</reference>
<dbReference type="InterPro" id="IPR039426">
    <property type="entry name" value="TonB-dep_rcpt-like"/>
</dbReference>
<evidence type="ECO:0000256" key="7">
    <source>
        <dbReference type="PROSITE-ProRule" id="PRU01360"/>
    </source>
</evidence>
<dbReference type="Gene3D" id="2.60.40.1120">
    <property type="entry name" value="Carboxypeptidase-like, regulatory domain"/>
    <property type="match status" value="1"/>
</dbReference>
<dbReference type="InterPro" id="IPR037066">
    <property type="entry name" value="Plug_dom_sf"/>
</dbReference>
<evidence type="ECO:0000256" key="1">
    <source>
        <dbReference type="ARBA" id="ARBA00004571"/>
    </source>
</evidence>
<evidence type="ECO:0000313" key="11">
    <source>
        <dbReference type="Proteomes" id="UP000198901"/>
    </source>
</evidence>
<keyword evidence="2 7" id="KW-0813">Transport</keyword>
<dbReference type="NCBIfam" id="TIGR04056">
    <property type="entry name" value="OMP_RagA_SusC"/>
    <property type="match status" value="1"/>
</dbReference>
<comment type="subcellular location">
    <subcellularLocation>
        <location evidence="1 7">Cell outer membrane</location>
        <topology evidence="1 7">Multi-pass membrane protein</topology>
    </subcellularLocation>
</comment>
<evidence type="ECO:0000256" key="5">
    <source>
        <dbReference type="ARBA" id="ARBA00023136"/>
    </source>
</evidence>
<dbReference type="NCBIfam" id="TIGR04057">
    <property type="entry name" value="SusC_RagA_signa"/>
    <property type="match status" value="1"/>
</dbReference>
<evidence type="ECO:0000256" key="6">
    <source>
        <dbReference type="ARBA" id="ARBA00023237"/>
    </source>
</evidence>
<dbReference type="Pfam" id="PF13715">
    <property type="entry name" value="CarbopepD_reg_2"/>
    <property type="match status" value="1"/>
</dbReference>
<dbReference type="InterPro" id="IPR012910">
    <property type="entry name" value="Plug_dom"/>
</dbReference>
<protein>
    <submittedName>
        <fullName evidence="10">TonB-linked outer membrane protein, SusC/RagA family</fullName>
    </submittedName>
</protein>
<gene>
    <name evidence="10" type="ORF">SAMN04488090_2818</name>
</gene>
<keyword evidence="4 7" id="KW-0812">Transmembrane</keyword>
<organism evidence="10 11">
    <name type="scientific">Siphonobacter aquaeclarae</name>
    <dbReference type="NCBI Taxonomy" id="563176"/>
    <lineage>
        <taxon>Bacteria</taxon>
        <taxon>Pseudomonadati</taxon>
        <taxon>Bacteroidota</taxon>
        <taxon>Cytophagia</taxon>
        <taxon>Cytophagales</taxon>
        <taxon>Cytophagaceae</taxon>
        <taxon>Siphonobacter</taxon>
    </lineage>
</organism>
<keyword evidence="3 7" id="KW-1134">Transmembrane beta strand</keyword>
<dbReference type="FunFam" id="2.170.130.10:FF:000003">
    <property type="entry name" value="SusC/RagA family TonB-linked outer membrane protein"/>
    <property type="match status" value="1"/>
</dbReference>
<keyword evidence="11" id="KW-1185">Reference proteome</keyword>
<keyword evidence="5 7" id="KW-0472">Membrane</keyword>
<keyword evidence="8" id="KW-0732">Signal</keyword>
<evidence type="ECO:0000259" key="9">
    <source>
        <dbReference type="Pfam" id="PF07715"/>
    </source>
</evidence>
<dbReference type="Proteomes" id="UP000198901">
    <property type="component" value="Unassembled WGS sequence"/>
</dbReference>
<accession>A0A1G9RAL5</accession>
<dbReference type="Gene3D" id="2.40.170.20">
    <property type="entry name" value="TonB-dependent receptor, beta-barrel domain"/>
    <property type="match status" value="1"/>
</dbReference>
<feature type="domain" description="TonB-dependent receptor plug" evidence="9">
    <location>
        <begin position="123"/>
        <end position="229"/>
    </location>
</feature>
<evidence type="ECO:0000256" key="8">
    <source>
        <dbReference type="SAM" id="SignalP"/>
    </source>
</evidence>
<evidence type="ECO:0000256" key="4">
    <source>
        <dbReference type="ARBA" id="ARBA00022692"/>
    </source>
</evidence>
<dbReference type="InterPro" id="IPR036942">
    <property type="entry name" value="Beta-barrel_TonB_sf"/>
</dbReference>
<dbReference type="EMBL" id="FNGS01000005">
    <property type="protein sequence ID" value="SDM20362.1"/>
    <property type="molecule type" value="Genomic_DNA"/>
</dbReference>
<dbReference type="SUPFAM" id="SSF49464">
    <property type="entry name" value="Carboxypeptidase regulatory domain-like"/>
    <property type="match status" value="1"/>
</dbReference>
<feature type="chain" id="PRO_5011586465" evidence="8">
    <location>
        <begin position="28"/>
        <end position="1021"/>
    </location>
</feature>
<evidence type="ECO:0000256" key="3">
    <source>
        <dbReference type="ARBA" id="ARBA00022452"/>
    </source>
</evidence>
<dbReference type="Pfam" id="PF07715">
    <property type="entry name" value="Plug"/>
    <property type="match status" value="1"/>
</dbReference>
<dbReference type="InterPro" id="IPR023997">
    <property type="entry name" value="TonB-dep_OMP_SusC/RagA_CS"/>
</dbReference>
<evidence type="ECO:0000313" key="10">
    <source>
        <dbReference type="EMBL" id="SDM20362.1"/>
    </source>
</evidence>
<evidence type="ECO:0000256" key="2">
    <source>
        <dbReference type="ARBA" id="ARBA00022448"/>
    </source>
</evidence>
<dbReference type="PROSITE" id="PS52016">
    <property type="entry name" value="TONB_DEPENDENT_REC_3"/>
    <property type="match status" value="1"/>
</dbReference>
<dbReference type="RefSeq" id="WP_093203315.1">
    <property type="nucleotide sequence ID" value="NZ_FNGS01000005.1"/>
</dbReference>
<dbReference type="STRING" id="563176.SAMN04488090_2818"/>
<name>A0A1G9RAL5_9BACT</name>
<dbReference type="OrthoDB" id="9768177at2"/>
<comment type="similarity">
    <text evidence="7">Belongs to the TonB-dependent receptor family.</text>
</comment>
<dbReference type="SUPFAM" id="SSF56935">
    <property type="entry name" value="Porins"/>
    <property type="match status" value="1"/>
</dbReference>
<feature type="signal peptide" evidence="8">
    <location>
        <begin position="1"/>
        <end position="27"/>
    </location>
</feature>
<proteinExistence type="inferred from homology"/>
<dbReference type="AlphaFoldDB" id="A0A1G9RAL5"/>
<keyword evidence="6 7" id="KW-0998">Cell outer membrane</keyword>
<sequence>MKQLIPPPLRRGLLLACLLASSLSTLAQQIKITGTVRDARSEPLPGVNLSVTRSSTGTTTGADGTFTLLLSASQRQDSLVVTAVGYTRQVLAIQDRTAFDIVLQESTSMLSEVVVVGYGTQKKVNLTGSVAAIDSKQLTNRPVTNVASALQGTMAGVTVTAASSGQPGRDGGTIRVRGIGTLNNSNAMVMVDGVISTMNNVNPDDIESISVLKDAASAAIYGSRGANGVILITTKKGKKGATQVNYRAYIGKTSATYLPDFLPSWQAASLYNQALLNEGKNARYTDAEIQKFRDGSDPYNYPNTDWLGLFYKGDGIQQNHYIDVSGGTDKTQYLFSLGGFNQNGLVKETNTKRYTFRSNISSEVAKRLKANANIAFTNTVINEPSNPYTKEFTQLVRQINRISPTIPYKFENGHYGYISDGSPMAWLEGKSFAKENYYDLAGNVGADWEPVKGLHFRPMLAYVLKIAQTKKFISDIQYYNAQGDATFYQGPNSVTDGNSVNTVVTNQYILDYSKSFGKHNFGLLAGFSQEATKYGYDEGFRKNLLNNELSEINLGSTDGQTSAGYSYELALQSYFGRFNYDYDGKYLFEANIRRDGSSRFSKANRWGVFPSFSAGWNIDREAFFQPIQHIVSSFKLRGSWGRLGNQNVTGSGTYPYYPYITTISSGQNYTFGGTSPVIAPGVSPVNGANSNIKWETSTERTVGIDATFLKGKISLTVDHFNKLTTDILLSIPVGGVYGLNSPVQNAGAVRNKGWEFTLGFNDRKGDFSYNASGNISFIRNEVTDLHGTGPIISGYTFQQVGYPINSLYGYVAEGIFQNQEEIKNHATQNTRTAPGDIKYKDLNGDGVITTADKQYLGNYFPKASFGFNLGGSWKNFDLSLFFQGAAGVKSYMDAGKIGAVSSGPGKPTSVLLDSWSTQNTSAALPRILTTYTQNDPSSMPSSFWVKNGSYLRLKNFQVGYSLPQAWLHAIRVQKVRLYYSGQNILTFSSLYKWIDPEAPNVSSIYYYPQVKTNTIGLNVTF</sequence>
<dbReference type="InterPro" id="IPR008969">
    <property type="entry name" value="CarboxyPept-like_regulatory"/>
</dbReference>
<dbReference type="Gene3D" id="2.170.130.10">
    <property type="entry name" value="TonB-dependent receptor, plug domain"/>
    <property type="match status" value="1"/>
</dbReference>
<dbReference type="GO" id="GO:0009279">
    <property type="term" value="C:cell outer membrane"/>
    <property type="evidence" value="ECO:0007669"/>
    <property type="project" value="UniProtKB-SubCell"/>
</dbReference>
<dbReference type="InterPro" id="IPR023996">
    <property type="entry name" value="TonB-dep_OMP_SusC/RagA"/>
</dbReference>